<keyword evidence="2" id="KW-1185">Reference proteome</keyword>
<feature type="non-terminal residue" evidence="1">
    <location>
        <position position="1"/>
    </location>
</feature>
<reference evidence="2" key="2">
    <citation type="submission" date="2015-01" db="EMBL/GenBank/DDBJ databases">
        <title>Evolutionary Origins and Diversification of the Mycorrhizal Mutualists.</title>
        <authorList>
            <consortium name="DOE Joint Genome Institute"/>
            <consortium name="Mycorrhizal Genomics Consortium"/>
            <person name="Kohler A."/>
            <person name="Kuo A."/>
            <person name="Nagy L.G."/>
            <person name="Floudas D."/>
            <person name="Copeland A."/>
            <person name="Barry K.W."/>
            <person name="Cichocki N."/>
            <person name="Veneault-Fourrey C."/>
            <person name="LaButti K."/>
            <person name="Lindquist E.A."/>
            <person name="Lipzen A."/>
            <person name="Lundell T."/>
            <person name="Morin E."/>
            <person name="Murat C."/>
            <person name="Riley R."/>
            <person name="Ohm R."/>
            <person name="Sun H."/>
            <person name="Tunlid A."/>
            <person name="Henrissat B."/>
            <person name="Grigoriev I.V."/>
            <person name="Hibbett D.S."/>
            <person name="Martin F."/>
        </authorList>
    </citation>
    <scope>NUCLEOTIDE SEQUENCE [LARGE SCALE GENOMIC DNA]</scope>
    <source>
        <strain evidence="2">Ve08.2h10</strain>
    </source>
</reference>
<dbReference type="HOGENOM" id="CLU_056788_8_3_1"/>
<evidence type="ECO:0000313" key="1">
    <source>
        <dbReference type="EMBL" id="KIK73506.1"/>
    </source>
</evidence>
<dbReference type="SUPFAM" id="SSF46689">
    <property type="entry name" value="Homeodomain-like"/>
    <property type="match status" value="1"/>
</dbReference>
<sequence>VVTWRYEGQKSIAEIAELAGCSECIVFKILRLHRDFGHVNNPFARCRGRPRSLDQHDLMYIRSILNTNPSLYLDEIQEQLLTTRGIE</sequence>
<gene>
    <name evidence="1" type="ORF">PAXRUDRAFT_61712</name>
</gene>
<dbReference type="OrthoDB" id="3022198at2759"/>
<evidence type="ECO:0000313" key="2">
    <source>
        <dbReference type="Proteomes" id="UP000054538"/>
    </source>
</evidence>
<dbReference type="Proteomes" id="UP000054538">
    <property type="component" value="Unassembled WGS sequence"/>
</dbReference>
<evidence type="ECO:0008006" key="3">
    <source>
        <dbReference type="Google" id="ProtNLM"/>
    </source>
</evidence>
<organism evidence="1 2">
    <name type="scientific">Paxillus rubicundulus Ve08.2h10</name>
    <dbReference type="NCBI Taxonomy" id="930991"/>
    <lineage>
        <taxon>Eukaryota</taxon>
        <taxon>Fungi</taxon>
        <taxon>Dikarya</taxon>
        <taxon>Basidiomycota</taxon>
        <taxon>Agaricomycotina</taxon>
        <taxon>Agaricomycetes</taxon>
        <taxon>Agaricomycetidae</taxon>
        <taxon>Boletales</taxon>
        <taxon>Paxilineae</taxon>
        <taxon>Paxillaceae</taxon>
        <taxon>Paxillus</taxon>
    </lineage>
</organism>
<feature type="non-terminal residue" evidence="1">
    <location>
        <position position="87"/>
    </location>
</feature>
<proteinExistence type="predicted"/>
<protein>
    <recommendedName>
        <fullName evidence="3">Paired domain-containing protein</fullName>
    </recommendedName>
</protein>
<dbReference type="InParanoid" id="A0A0D0CRT7"/>
<dbReference type="InterPro" id="IPR009057">
    <property type="entry name" value="Homeodomain-like_sf"/>
</dbReference>
<dbReference type="EMBL" id="KN829672">
    <property type="protein sequence ID" value="KIK73506.1"/>
    <property type="molecule type" value="Genomic_DNA"/>
</dbReference>
<name>A0A0D0CRT7_9AGAM</name>
<reference evidence="1 2" key="1">
    <citation type="submission" date="2014-04" db="EMBL/GenBank/DDBJ databases">
        <authorList>
            <consortium name="DOE Joint Genome Institute"/>
            <person name="Kuo A."/>
            <person name="Kohler A."/>
            <person name="Jargeat P."/>
            <person name="Nagy L.G."/>
            <person name="Floudas D."/>
            <person name="Copeland A."/>
            <person name="Barry K.W."/>
            <person name="Cichocki N."/>
            <person name="Veneault-Fourrey C."/>
            <person name="LaButti K."/>
            <person name="Lindquist E.A."/>
            <person name="Lipzen A."/>
            <person name="Lundell T."/>
            <person name="Morin E."/>
            <person name="Murat C."/>
            <person name="Sun H."/>
            <person name="Tunlid A."/>
            <person name="Henrissat B."/>
            <person name="Grigoriev I.V."/>
            <person name="Hibbett D.S."/>
            <person name="Martin F."/>
            <person name="Nordberg H.P."/>
            <person name="Cantor M.N."/>
            <person name="Hua S.X."/>
        </authorList>
    </citation>
    <scope>NUCLEOTIDE SEQUENCE [LARGE SCALE GENOMIC DNA]</scope>
    <source>
        <strain evidence="1 2">Ve08.2h10</strain>
    </source>
</reference>
<dbReference type="AlphaFoldDB" id="A0A0D0CRT7"/>
<accession>A0A0D0CRT7</accession>